<evidence type="ECO:0000256" key="5">
    <source>
        <dbReference type="ARBA" id="ARBA00022741"/>
    </source>
</evidence>
<reference evidence="18" key="1">
    <citation type="journal article" date="2019" name="Sci. Rep.">
        <title>Draft genome of Tanacetum cinerariifolium, the natural source of mosquito coil.</title>
        <authorList>
            <person name="Yamashiro T."/>
            <person name="Shiraishi A."/>
            <person name="Satake H."/>
            <person name="Nakayama K."/>
        </authorList>
    </citation>
    <scope>NUCLEOTIDE SEQUENCE</scope>
</reference>
<keyword evidence="12" id="KW-0808">Transferase</keyword>
<evidence type="ECO:0000256" key="8">
    <source>
        <dbReference type="ARBA" id="ARBA00022840"/>
    </source>
</evidence>
<comment type="function">
    <text evidence="1">The aspartyl protease (PR) mediates the proteolytic cleavages of the Gag and Gag-Pol polyproteins after assembly of the VLP.</text>
</comment>
<evidence type="ECO:0000256" key="11">
    <source>
        <dbReference type="ARBA" id="ARBA00022918"/>
    </source>
</evidence>
<keyword evidence="12" id="KW-0239">DNA-directed DNA polymerase</keyword>
<evidence type="ECO:0000256" key="15">
    <source>
        <dbReference type="SAM" id="MobiDB-lite"/>
    </source>
</evidence>
<gene>
    <name evidence="18" type="ORF">Tci_629040</name>
</gene>
<evidence type="ECO:0000256" key="2">
    <source>
        <dbReference type="ARBA" id="ARBA00022670"/>
    </source>
</evidence>
<evidence type="ECO:0000256" key="13">
    <source>
        <dbReference type="ARBA" id="ARBA00023172"/>
    </source>
</evidence>
<dbReference type="GO" id="GO:0006508">
    <property type="term" value="P:proteolysis"/>
    <property type="evidence" value="ECO:0007669"/>
    <property type="project" value="UniProtKB-KW"/>
</dbReference>
<dbReference type="GO" id="GO:0005524">
    <property type="term" value="F:ATP binding"/>
    <property type="evidence" value="ECO:0007669"/>
    <property type="project" value="UniProtKB-KW"/>
</dbReference>
<feature type="region of interest" description="Disordered" evidence="15">
    <location>
        <begin position="185"/>
        <end position="209"/>
    </location>
</feature>
<dbReference type="GO" id="GO:0015074">
    <property type="term" value="P:DNA integration"/>
    <property type="evidence" value="ECO:0007669"/>
    <property type="project" value="UniProtKB-KW"/>
</dbReference>
<dbReference type="Pfam" id="PF13976">
    <property type="entry name" value="gag_pre-integrs"/>
    <property type="match status" value="1"/>
</dbReference>
<evidence type="ECO:0000313" key="18">
    <source>
        <dbReference type="EMBL" id="GFA57068.1"/>
    </source>
</evidence>
<dbReference type="Pfam" id="PF22936">
    <property type="entry name" value="Pol_BBD"/>
    <property type="match status" value="1"/>
</dbReference>
<keyword evidence="11" id="KW-0695">RNA-directed DNA polymerase</keyword>
<evidence type="ECO:0000256" key="4">
    <source>
        <dbReference type="ARBA" id="ARBA00022723"/>
    </source>
</evidence>
<name>A0A699JTP3_TANCI</name>
<feature type="domain" description="Retrovirus-related Pol polyprotein from transposon TNT 1-94-like beta-barrel" evidence="17">
    <location>
        <begin position="270"/>
        <end position="342"/>
    </location>
</feature>
<organism evidence="18">
    <name type="scientific">Tanacetum cinerariifolium</name>
    <name type="common">Dalmatian daisy</name>
    <name type="synonym">Chrysanthemum cinerariifolium</name>
    <dbReference type="NCBI Taxonomy" id="118510"/>
    <lineage>
        <taxon>Eukaryota</taxon>
        <taxon>Viridiplantae</taxon>
        <taxon>Streptophyta</taxon>
        <taxon>Embryophyta</taxon>
        <taxon>Tracheophyta</taxon>
        <taxon>Spermatophyta</taxon>
        <taxon>Magnoliopsida</taxon>
        <taxon>eudicotyledons</taxon>
        <taxon>Gunneridae</taxon>
        <taxon>Pentapetalae</taxon>
        <taxon>asterids</taxon>
        <taxon>campanulids</taxon>
        <taxon>Asterales</taxon>
        <taxon>Asteraceae</taxon>
        <taxon>Asteroideae</taxon>
        <taxon>Anthemideae</taxon>
        <taxon>Anthemidinae</taxon>
        <taxon>Tanacetum</taxon>
    </lineage>
</organism>
<feature type="domain" description="GAG-pre-integrase" evidence="16">
    <location>
        <begin position="365"/>
        <end position="412"/>
    </location>
</feature>
<evidence type="ECO:0000256" key="10">
    <source>
        <dbReference type="ARBA" id="ARBA00022908"/>
    </source>
</evidence>
<feature type="non-terminal residue" evidence="18">
    <location>
        <position position="453"/>
    </location>
</feature>
<keyword evidence="8" id="KW-0067">ATP-binding</keyword>
<dbReference type="GO" id="GO:0046872">
    <property type="term" value="F:metal ion binding"/>
    <property type="evidence" value="ECO:0007669"/>
    <property type="project" value="UniProtKB-KW"/>
</dbReference>
<dbReference type="EMBL" id="BKCJ010447512">
    <property type="protein sequence ID" value="GFA57068.1"/>
    <property type="molecule type" value="Genomic_DNA"/>
</dbReference>
<evidence type="ECO:0000256" key="9">
    <source>
        <dbReference type="ARBA" id="ARBA00022842"/>
    </source>
</evidence>
<keyword evidence="6" id="KW-0255">Endonuclease</keyword>
<dbReference type="InterPro" id="IPR054722">
    <property type="entry name" value="PolX-like_BBD"/>
</dbReference>
<evidence type="ECO:0000259" key="17">
    <source>
        <dbReference type="Pfam" id="PF22936"/>
    </source>
</evidence>
<sequence>MHADLKYVESFEKEIDELKSDKVEFSNMYDMILQECVSNEVMCTHLLSLSDLDALAELQCLYLHKVKECDCLAQKLLKQTESVIWNEQASNVFRKEREQYLEIQDLKAQLQDKNIAISELKKLIEKCKGKYVETKFDKPSVVRQPNTQRIPKPSVLVDSDHFACVTKMLNDVNAKTKKPNVVPISTRKPKCHANKSVATPHKKKVASKSTTQKPKSYYRMLYEKLSKAWKWWIEQQCLSGYKWVPKTKMQWVPEARNKNVQKRIVQLILFIVDSGYTKHMTGNLKLLCNFVKKYTGIVRFSNDQFAPILGYGDLVQRNITINRVYYVEGLNHNLFLVGQFCDADLKVAFQKSTCFVRELQGNDLLTAWLWHQRVSHLNFNYINLFSKKDVVIGLPKLKYVKGKLCSSCEVSKAKGISFKSKVVLSSKGRLNLLHMNLCGPMRVASINGKKYIL</sequence>
<keyword evidence="9" id="KW-0460">Magnesium</keyword>
<dbReference type="GO" id="GO:0006310">
    <property type="term" value="P:DNA recombination"/>
    <property type="evidence" value="ECO:0007669"/>
    <property type="project" value="UniProtKB-KW"/>
</dbReference>
<proteinExistence type="predicted"/>
<evidence type="ECO:0000256" key="14">
    <source>
        <dbReference type="SAM" id="Coils"/>
    </source>
</evidence>
<evidence type="ECO:0000256" key="7">
    <source>
        <dbReference type="ARBA" id="ARBA00022801"/>
    </source>
</evidence>
<keyword evidence="2" id="KW-0645">Protease</keyword>
<dbReference type="PANTHER" id="PTHR42648">
    <property type="entry name" value="TRANSPOSASE, PUTATIVE-RELATED"/>
    <property type="match status" value="1"/>
</dbReference>
<keyword evidence="13" id="KW-0233">DNA recombination</keyword>
<dbReference type="GO" id="GO:0004519">
    <property type="term" value="F:endonuclease activity"/>
    <property type="evidence" value="ECO:0007669"/>
    <property type="project" value="UniProtKB-KW"/>
</dbReference>
<evidence type="ECO:0000256" key="12">
    <source>
        <dbReference type="ARBA" id="ARBA00022932"/>
    </source>
</evidence>
<dbReference type="InterPro" id="IPR025724">
    <property type="entry name" value="GAG-pre-integrase_dom"/>
</dbReference>
<accession>A0A699JTP3</accession>
<dbReference type="InterPro" id="IPR039537">
    <property type="entry name" value="Retrotran_Ty1/copia-like"/>
</dbReference>
<protein>
    <submittedName>
        <fullName evidence="18">Uncharacterized protein</fullName>
    </submittedName>
</protein>
<keyword evidence="7" id="KW-0378">Hydrolase</keyword>
<dbReference type="GO" id="GO:0008233">
    <property type="term" value="F:peptidase activity"/>
    <property type="evidence" value="ECO:0007669"/>
    <property type="project" value="UniProtKB-KW"/>
</dbReference>
<evidence type="ECO:0000256" key="1">
    <source>
        <dbReference type="ARBA" id="ARBA00002180"/>
    </source>
</evidence>
<keyword evidence="10" id="KW-0229">DNA integration</keyword>
<comment type="caution">
    <text evidence="18">The sequence shown here is derived from an EMBL/GenBank/DDBJ whole genome shotgun (WGS) entry which is preliminary data.</text>
</comment>
<evidence type="ECO:0000256" key="6">
    <source>
        <dbReference type="ARBA" id="ARBA00022759"/>
    </source>
</evidence>
<keyword evidence="5" id="KW-0547">Nucleotide-binding</keyword>
<evidence type="ECO:0000256" key="3">
    <source>
        <dbReference type="ARBA" id="ARBA00022722"/>
    </source>
</evidence>
<keyword evidence="4" id="KW-0479">Metal-binding</keyword>
<dbReference type="PANTHER" id="PTHR42648:SF11">
    <property type="entry name" value="TRANSPOSON TY4-P GAG-POL POLYPROTEIN"/>
    <property type="match status" value="1"/>
</dbReference>
<keyword evidence="3" id="KW-0540">Nuclease</keyword>
<feature type="coiled-coil region" evidence="14">
    <location>
        <begin position="93"/>
        <end position="123"/>
    </location>
</feature>
<dbReference type="AlphaFoldDB" id="A0A699JTP3"/>
<dbReference type="GO" id="GO:0003964">
    <property type="term" value="F:RNA-directed DNA polymerase activity"/>
    <property type="evidence" value="ECO:0007669"/>
    <property type="project" value="UniProtKB-KW"/>
</dbReference>
<keyword evidence="12" id="KW-0548">Nucleotidyltransferase</keyword>
<keyword evidence="14" id="KW-0175">Coiled coil</keyword>
<evidence type="ECO:0000259" key="16">
    <source>
        <dbReference type="Pfam" id="PF13976"/>
    </source>
</evidence>
<dbReference type="GO" id="GO:0003887">
    <property type="term" value="F:DNA-directed DNA polymerase activity"/>
    <property type="evidence" value="ECO:0007669"/>
    <property type="project" value="UniProtKB-KW"/>
</dbReference>